<dbReference type="AlphaFoldDB" id="A0A1X0DCS8"/>
<organism evidence="1 2">
    <name type="scientific">Mycobacterium heidelbergense</name>
    <dbReference type="NCBI Taxonomy" id="53376"/>
    <lineage>
        <taxon>Bacteria</taxon>
        <taxon>Bacillati</taxon>
        <taxon>Actinomycetota</taxon>
        <taxon>Actinomycetes</taxon>
        <taxon>Mycobacteriales</taxon>
        <taxon>Mycobacteriaceae</taxon>
        <taxon>Mycobacterium</taxon>
        <taxon>Mycobacterium simiae complex</taxon>
    </lineage>
</organism>
<accession>A0A1X0DCS8</accession>
<comment type="caution">
    <text evidence="1">The sequence shown here is derived from an EMBL/GenBank/DDBJ whole genome shotgun (WGS) entry which is preliminary data.</text>
</comment>
<sequence length="84" mass="9318">MRCRLRFDGTTDGRSSAPGHVDWAGLPINLDLAFSRDQRDKVYVQHLMRRRGAQLWRAGSPCACDIAADRGLVYPDAAESVSGR</sequence>
<reference evidence="1 2" key="1">
    <citation type="submission" date="2017-02" db="EMBL/GenBank/DDBJ databases">
        <title>The new phylogeny of genus Mycobacterium.</title>
        <authorList>
            <person name="Tortoli E."/>
            <person name="Trovato A."/>
            <person name="Cirillo D.M."/>
        </authorList>
    </citation>
    <scope>NUCLEOTIDE SEQUENCE [LARGE SCALE GENOMIC DNA]</scope>
    <source>
        <strain evidence="1 2">DSM 44471</strain>
    </source>
</reference>
<dbReference type="EMBL" id="MVHR01000038">
    <property type="protein sequence ID" value="ORA70167.1"/>
    <property type="molecule type" value="Genomic_DNA"/>
</dbReference>
<keyword evidence="2" id="KW-1185">Reference proteome</keyword>
<gene>
    <name evidence="1" type="ORF">BST25_19910</name>
</gene>
<dbReference type="Proteomes" id="UP000192566">
    <property type="component" value="Unassembled WGS sequence"/>
</dbReference>
<evidence type="ECO:0000313" key="1">
    <source>
        <dbReference type="EMBL" id="ORA70167.1"/>
    </source>
</evidence>
<dbReference type="STRING" id="53376.BST25_19910"/>
<dbReference type="OrthoDB" id="7376058at2"/>
<protein>
    <submittedName>
        <fullName evidence="1">Uncharacterized protein</fullName>
    </submittedName>
</protein>
<evidence type="ECO:0000313" key="2">
    <source>
        <dbReference type="Proteomes" id="UP000192566"/>
    </source>
</evidence>
<proteinExistence type="predicted"/>
<name>A0A1X0DCS8_MYCHE</name>
<dbReference type="InterPro" id="IPR039261">
    <property type="entry name" value="FNR_nucleotide-bd"/>
</dbReference>
<dbReference type="Gene3D" id="3.40.50.80">
    <property type="entry name" value="Nucleotide-binding domain of ferredoxin-NADP reductase (FNR) module"/>
    <property type="match status" value="1"/>
</dbReference>